<evidence type="ECO:0000256" key="3">
    <source>
        <dbReference type="PROSITE-ProRule" id="PRU00023"/>
    </source>
</evidence>
<reference evidence="4 5" key="1">
    <citation type="submission" date="2024-02" db="EMBL/GenBank/DDBJ databases">
        <title>De novo assembly and annotation of 12 fungi associated with fruit tree decline syndrome in Ontario, Canada.</title>
        <authorList>
            <person name="Sulman M."/>
            <person name="Ellouze W."/>
            <person name="Ilyukhin E."/>
        </authorList>
    </citation>
    <scope>NUCLEOTIDE SEQUENCE [LARGE SCALE GENOMIC DNA]</scope>
    <source>
        <strain evidence="4 5">M1-105</strain>
    </source>
</reference>
<proteinExistence type="predicted"/>
<dbReference type="InterPro" id="IPR002110">
    <property type="entry name" value="Ankyrin_rpt"/>
</dbReference>
<organism evidence="4 5">
    <name type="scientific">Neofusicoccum ribis</name>
    <dbReference type="NCBI Taxonomy" id="45134"/>
    <lineage>
        <taxon>Eukaryota</taxon>
        <taxon>Fungi</taxon>
        <taxon>Dikarya</taxon>
        <taxon>Ascomycota</taxon>
        <taxon>Pezizomycotina</taxon>
        <taxon>Dothideomycetes</taxon>
        <taxon>Dothideomycetes incertae sedis</taxon>
        <taxon>Botryosphaeriales</taxon>
        <taxon>Botryosphaeriaceae</taxon>
        <taxon>Neofusicoccum</taxon>
    </lineage>
</organism>
<dbReference type="EMBL" id="JAJVDC020000135">
    <property type="protein sequence ID" value="KAL1622325.1"/>
    <property type="molecule type" value="Genomic_DNA"/>
</dbReference>
<feature type="repeat" description="ANK" evidence="3">
    <location>
        <begin position="177"/>
        <end position="198"/>
    </location>
</feature>
<dbReference type="InterPro" id="IPR036770">
    <property type="entry name" value="Ankyrin_rpt-contain_sf"/>
</dbReference>
<evidence type="ECO:0000313" key="5">
    <source>
        <dbReference type="Proteomes" id="UP001521116"/>
    </source>
</evidence>
<dbReference type="Pfam" id="PF12796">
    <property type="entry name" value="Ank_2"/>
    <property type="match status" value="2"/>
</dbReference>
<keyword evidence="5" id="KW-1185">Reference proteome</keyword>
<name>A0ABR3SJ79_9PEZI</name>
<sequence>MSEYLNSPNLSNELPVAAFHYSVLLEDVRKGFEASNGDFFERQSTASGLLMTSNEPDDMPRFIAFLKRAVYLASNALLDEWLHPRLFDLLVLPETRSLYEQVLSLGGPTSRAFAEKMLLQGILKNNFQVTNTMLRTGIRVRASHLKQAAMNSGIEMTAMLLNAEPKVDPNQRGGHPHGITALELAVDTGNPDIVKLLLANPNAPLLKGQDLPLPPGTALERASWYGNTEIMNALLYHGALPLPESLATRPLENFLSTVVNEDIATLKTYLRAGVAVNCYSPHHWLAGPALLKTPITPLAAAAWADRAETVQFLLHEGARVEGDAMGLGDHFTPLQASVMSRKRLVRATVPGADVDETPNNFDVIRTLFEYGANVNPPVTDAIPHSPLQMAVENADKALVELLLKKGAKTDLVLNEYCMSAFEMSFGSANKKLWETFRDHFRSFTQISIRHRSVSALIAAIRARNSEAVTYLLEGGVDINFTGPKIQAGPALSEAILIGDEEMVKFLRNHGANINNPLALQYGCTALQAAAFMGNVNLTEYIPDGELSTTFAS</sequence>
<evidence type="ECO:0000256" key="1">
    <source>
        <dbReference type="ARBA" id="ARBA00022737"/>
    </source>
</evidence>
<comment type="caution">
    <text evidence="4">The sequence shown here is derived from an EMBL/GenBank/DDBJ whole genome shotgun (WGS) entry which is preliminary data.</text>
</comment>
<gene>
    <name evidence="4" type="primary">ANKRD61</name>
    <name evidence="4" type="ORF">SLS56_008762</name>
</gene>
<dbReference type="SUPFAM" id="SSF48403">
    <property type="entry name" value="Ankyrin repeat"/>
    <property type="match status" value="1"/>
</dbReference>
<evidence type="ECO:0000313" key="4">
    <source>
        <dbReference type="EMBL" id="KAL1622325.1"/>
    </source>
</evidence>
<protein>
    <submittedName>
        <fullName evidence="4">Ankyrin repeat domain-containing protein 61</fullName>
    </submittedName>
</protein>
<keyword evidence="1" id="KW-0677">Repeat</keyword>
<dbReference type="PROSITE" id="PS50088">
    <property type="entry name" value="ANK_REPEAT"/>
    <property type="match status" value="2"/>
</dbReference>
<accession>A0ABR3SJ79</accession>
<dbReference type="Proteomes" id="UP001521116">
    <property type="component" value="Unassembled WGS sequence"/>
</dbReference>
<dbReference type="PANTHER" id="PTHR24198">
    <property type="entry name" value="ANKYRIN REPEAT AND PROTEIN KINASE DOMAIN-CONTAINING PROTEIN"/>
    <property type="match status" value="1"/>
</dbReference>
<keyword evidence="2 3" id="KW-0040">ANK repeat</keyword>
<dbReference type="PANTHER" id="PTHR24198:SF165">
    <property type="entry name" value="ANKYRIN REPEAT-CONTAINING PROTEIN-RELATED"/>
    <property type="match status" value="1"/>
</dbReference>
<feature type="repeat" description="ANK" evidence="3">
    <location>
        <begin position="382"/>
        <end position="414"/>
    </location>
</feature>
<evidence type="ECO:0000256" key="2">
    <source>
        <dbReference type="ARBA" id="ARBA00023043"/>
    </source>
</evidence>
<dbReference type="PROSITE" id="PS50297">
    <property type="entry name" value="ANK_REP_REGION"/>
    <property type="match status" value="1"/>
</dbReference>
<dbReference type="SMART" id="SM00248">
    <property type="entry name" value="ANK"/>
    <property type="match status" value="9"/>
</dbReference>
<dbReference type="Gene3D" id="1.25.40.20">
    <property type="entry name" value="Ankyrin repeat-containing domain"/>
    <property type="match status" value="3"/>
</dbReference>